<comment type="similarity">
    <text evidence="7">Belongs to the AP2/ERF transcription factor family. ERF subfamily.</text>
</comment>
<dbReference type="SUPFAM" id="SSF54171">
    <property type="entry name" value="DNA-binding domain"/>
    <property type="match status" value="1"/>
</dbReference>
<evidence type="ECO:0000259" key="9">
    <source>
        <dbReference type="PROSITE" id="PS51032"/>
    </source>
</evidence>
<evidence type="ECO:0000256" key="8">
    <source>
        <dbReference type="SAM" id="MobiDB-lite"/>
    </source>
</evidence>
<reference evidence="10" key="1">
    <citation type="submission" date="2024-02" db="EMBL/GenBank/DDBJ databases">
        <authorList>
            <consortium name="ELIXIR-Norway"/>
            <consortium name="Elixir Norway"/>
        </authorList>
    </citation>
    <scope>NUCLEOTIDE SEQUENCE</scope>
</reference>
<keyword evidence="6" id="KW-0539">Nucleus</keyword>
<sequence length="344" mass="37498">MVEKQRTQAAASWRGEAKLLGTRRVKKQGISKHGVKRSPESLSSSSPYRGVRMRQWGKWVSEIREPNKRSRIWLGSFPTAEMAARAYDAAVVCLRGPSAPMNFPNSPSLALPLCNSPKDIQAAAAAAAAAEEQHCSGNLFSKPVAAVSLSAQLEDIDRLPASSSPEPAESQASETTTSGEEVCMFNTRSSDAVILPENSDLECTTEESSDSSPVEQKDVKDHQSVVKQQLDENMEFTGESAAPAGTIIPVKAAAATGAVLVQQLDQDDSFPLEYSSMWDPGMAITDDLEELPFLDLPPLLDLEDTQQQEQQQIFGFETDSAKLEFTDLWPDLMDSRDLDYASLL</sequence>
<dbReference type="InterPro" id="IPR001471">
    <property type="entry name" value="AP2/ERF_dom"/>
</dbReference>
<dbReference type="SMART" id="SM00380">
    <property type="entry name" value="AP2"/>
    <property type="match status" value="1"/>
</dbReference>
<name>A0ABP0USS7_9BRYO</name>
<dbReference type="InterPro" id="IPR036955">
    <property type="entry name" value="AP2/ERF_dom_sf"/>
</dbReference>
<evidence type="ECO:0000256" key="4">
    <source>
        <dbReference type="ARBA" id="ARBA00023159"/>
    </source>
</evidence>
<dbReference type="InterPro" id="IPR051032">
    <property type="entry name" value="AP2/ERF_TF_ERF_subfamily"/>
</dbReference>
<feature type="region of interest" description="Disordered" evidence="8">
    <location>
        <begin position="195"/>
        <end position="222"/>
    </location>
</feature>
<evidence type="ECO:0000256" key="2">
    <source>
        <dbReference type="ARBA" id="ARBA00023015"/>
    </source>
</evidence>
<feature type="region of interest" description="Disordered" evidence="8">
    <location>
        <begin position="159"/>
        <end position="181"/>
    </location>
</feature>
<evidence type="ECO:0000313" key="11">
    <source>
        <dbReference type="Proteomes" id="UP001497512"/>
    </source>
</evidence>
<dbReference type="PANTHER" id="PTHR31985:SF273">
    <property type="entry name" value="ETHYLENE-RESPONSIVE TRANSCRIPTION FACTOR ERF017"/>
    <property type="match status" value="1"/>
</dbReference>
<evidence type="ECO:0000313" key="10">
    <source>
        <dbReference type="EMBL" id="CAK9229142.1"/>
    </source>
</evidence>
<dbReference type="PANTHER" id="PTHR31985">
    <property type="entry name" value="ETHYLENE-RESPONSIVE TRANSCRIPTION FACTOR ERF042-RELATED"/>
    <property type="match status" value="1"/>
</dbReference>
<evidence type="ECO:0000256" key="5">
    <source>
        <dbReference type="ARBA" id="ARBA00023163"/>
    </source>
</evidence>
<keyword evidence="3" id="KW-0238">DNA-binding</keyword>
<feature type="region of interest" description="Disordered" evidence="8">
    <location>
        <begin position="1"/>
        <end position="48"/>
    </location>
</feature>
<dbReference type="Proteomes" id="UP001497512">
    <property type="component" value="Chromosome 6"/>
</dbReference>
<organism evidence="10 11">
    <name type="scientific">Sphagnum troendelagicum</name>
    <dbReference type="NCBI Taxonomy" id="128251"/>
    <lineage>
        <taxon>Eukaryota</taxon>
        <taxon>Viridiplantae</taxon>
        <taxon>Streptophyta</taxon>
        <taxon>Embryophyta</taxon>
        <taxon>Bryophyta</taxon>
        <taxon>Sphagnophytina</taxon>
        <taxon>Sphagnopsida</taxon>
        <taxon>Sphagnales</taxon>
        <taxon>Sphagnaceae</taxon>
        <taxon>Sphagnum</taxon>
    </lineage>
</organism>
<keyword evidence="2" id="KW-0805">Transcription regulation</keyword>
<evidence type="ECO:0000256" key="3">
    <source>
        <dbReference type="ARBA" id="ARBA00023125"/>
    </source>
</evidence>
<proteinExistence type="inferred from homology"/>
<protein>
    <recommendedName>
        <fullName evidence="9">AP2/ERF domain-containing protein</fullName>
    </recommendedName>
</protein>
<accession>A0ABP0USS7</accession>
<feature type="compositionally biased region" description="Low complexity" evidence="8">
    <location>
        <begin position="160"/>
        <end position="174"/>
    </location>
</feature>
<dbReference type="PROSITE" id="PS51032">
    <property type="entry name" value="AP2_ERF"/>
    <property type="match status" value="1"/>
</dbReference>
<comment type="subcellular location">
    <subcellularLocation>
        <location evidence="1">Nucleus</location>
    </subcellularLocation>
</comment>
<dbReference type="CDD" id="cd00018">
    <property type="entry name" value="AP2"/>
    <property type="match status" value="1"/>
</dbReference>
<evidence type="ECO:0000256" key="1">
    <source>
        <dbReference type="ARBA" id="ARBA00004123"/>
    </source>
</evidence>
<dbReference type="InterPro" id="IPR016177">
    <property type="entry name" value="DNA-bd_dom_sf"/>
</dbReference>
<keyword evidence="4" id="KW-0010">Activator</keyword>
<evidence type="ECO:0000256" key="7">
    <source>
        <dbReference type="ARBA" id="ARBA00024343"/>
    </source>
</evidence>
<dbReference type="PRINTS" id="PR00367">
    <property type="entry name" value="ETHRSPELEMNT"/>
</dbReference>
<gene>
    <name evidence="10" type="ORF">CSSPTR1EN2_LOCUS19585</name>
</gene>
<dbReference type="Pfam" id="PF00847">
    <property type="entry name" value="AP2"/>
    <property type="match status" value="1"/>
</dbReference>
<keyword evidence="11" id="KW-1185">Reference proteome</keyword>
<feature type="compositionally biased region" description="Basic residues" evidence="8">
    <location>
        <begin position="21"/>
        <end position="36"/>
    </location>
</feature>
<dbReference type="EMBL" id="OZ019898">
    <property type="protein sequence ID" value="CAK9229142.1"/>
    <property type="molecule type" value="Genomic_DNA"/>
</dbReference>
<evidence type="ECO:0000256" key="6">
    <source>
        <dbReference type="ARBA" id="ARBA00023242"/>
    </source>
</evidence>
<dbReference type="Gene3D" id="3.30.730.10">
    <property type="entry name" value="AP2/ERF domain"/>
    <property type="match status" value="1"/>
</dbReference>
<keyword evidence="5" id="KW-0804">Transcription</keyword>
<feature type="compositionally biased region" description="Acidic residues" evidence="8">
    <location>
        <begin position="199"/>
        <end position="209"/>
    </location>
</feature>
<feature type="domain" description="AP2/ERF" evidence="9">
    <location>
        <begin position="47"/>
        <end position="104"/>
    </location>
</feature>